<accession>A0A1T5CFQ1</accession>
<dbReference type="AlphaFoldDB" id="A0A1T5CFQ1"/>
<dbReference type="InterPro" id="IPR013131">
    <property type="entry name" value="Mannitol_DH_N"/>
</dbReference>
<dbReference type="InterPro" id="IPR013118">
    <property type="entry name" value="Mannitol_DH_C"/>
</dbReference>
<dbReference type="Pfam" id="PF08125">
    <property type="entry name" value="Mannitol_dh_C"/>
    <property type="match status" value="1"/>
</dbReference>
<dbReference type="Pfam" id="PF01232">
    <property type="entry name" value="Mannitol_dh"/>
    <property type="match status" value="1"/>
</dbReference>
<dbReference type="Gene3D" id="1.10.1040.10">
    <property type="entry name" value="N-(1-d-carboxylethyl)-l-norvaline Dehydrogenase, domain 2"/>
    <property type="match status" value="1"/>
</dbReference>
<dbReference type="GO" id="GO:0008926">
    <property type="term" value="F:mannitol-1-phosphate 5-dehydrogenase activity"/>
    <property type="evidence" value="ECO:0007669"/>
    <property type="project" value="TreeGrafter"/>
</dbReference>
<gene>
    <name evidence="5" type="ORF">SAMN05660226_02195</name>
</gene>
<keyword evidence="1" id="KW-0560">Oxidoreductase</keyword>
<feature type="domain" description="Mannitol dehydrogenase C-terminal" evidence="4">
    <location>
        <begin position="277"/>
        <end position="462"/>
    </location>
</feature>
<evidence type="ECO:0000313" key="5">
    <source>
        <dbReference type="EMBL" id="SKB58318.1"/>
    </source>
</evidence>
<dbReference type="GO" id="GO:0019592">
    <property type="term" value="P:mannitol catabolic process"/>
    <property type="evidence" value="ECO:0007669"/>
    <property type="project" value="TreeGrafter"/>
</dbReference>
<dbReference type="EMBL" id="FUYS01000004">
    <property type="protein sequence ID" value="SKB58318.1"/>
    <property type="molecule type" value="Genomic_DNA"/>
</dbReference>
<dbReference type="Gene3D" id="3.40.50.720">
    <property type="entry name" value="NAD(P)-binding Rossmann-like Domain"/>
    <property type="match status" value="1"/>
</dbReference>
<dbReference type="PRINTS" id="PR00084">
    <property type="entry name" value="MTLDHDRGNASE"/>
</dbReference>
<dbReference type="InterPro" id="IPR036291">
    <property type="entry name" value="NAD(P)-bd_dom_sf"/>
</dbReference>
<dbReference type="InterPro" id="IPR013328">
    <property type="entry name" value="6PGD_dom2"/>
</dbReference>
<dbReference type="InterPro" id="IPR000669">
    <property type="entry name" value="Mannitol_DH"/>
</dbReference>
<name>A0A1T5CFQ1_9SPHI</name>
<dbReference type="NCBIfam" id="NF002969">
    <property type="entry name" value="PRK03643.1"/>
    <property type="match status" value="1"/>
</dbReference>
<feature type="domain" description="Mannitol dehydrogenase N-terminal" evidence="3">
    <location>
        <begin position="20"/>
        <end position="256"/>
    </location>
</feature>
<evidence type="ECO:0000259" key="4">
    <source>
        <dbReference type="Pfam" id="PF08125"/>
    </source>
</evidence>
<evidence type="ECO:0000256" key="2">
    <source>
        <dbReference type="ARBA" id="ARBA00023027"/>
    </source>
</evidence>
<evidence type="ECO:0000259" key="3">
    <source>
        <dbReference type="Pfam" id="PF01232"/>
    </source>
</evidence>
<dbReference type="PANTHER" id="PTHR30524:SF0">
    <property type="entry name" value="ALTRONATE OXIDOREDUCTASE-RELATED"/>
    <property type="match status" value="1"/>
</dbReference>
<evidence type="ECO:0000313" key="6">
    <source>
        <dbReference type="Proteomes" id="UP000190541"/>
    </source>
</evidence>
<dbReference type="SUPFAM" id="SSF48179">
    <property type="entry name" value="6-phosphogluconate dehydrogenase C-terminal domain-like"/>
    <property type="match status" value="1"/>
</dbReference>
<organism evidence="5 6">
    <name type="scientific">Parapedobacter luteus</name>
    <dbReference type="NCBI Taxonomy" id="623280"/>
    <lineage>
        <taxon>Bacteria</taxon>
        <taxon>Pseudomonadati</taxon>
        <taxon>Bacteroidota</taxon>
        <taxon>Sphingobacteriia</taxon>
        <taxon>Sphingobacteriales</taxon>
        <taxon>Sphingobacteriaceae</taxon>
        <taxon>Parapedobacter</taxon>
    </lineage>
</organism>
<proteinExistence type="predicted"/>
<protein>
    <submittedName>
        <fullName evidence="5">Tagaturonate reductase</fullName>
    </submittedName>
</protein>
<evidence type="ECO:0000256" key="1">
    <source>
        <dbReference type="ARBA" id="ARBA00023002"/>
    </source>
</evidence>
<reference evidence="5 6" key="1">
    <citation type="submission" date="2017-02" db="EMBL/GenBank/DDBJ databases">
        <authorList>
            <person name="Peterson S.W."/>
        </authorList>
    </citation>
    <scope>NUCLEOTIDE SEQUENCE [LARGE SCALE GENOMIC DNA]</scope>
    <source>
        <strain evidence="5 6">DSM 22899</strain>
    </source>
</reference>
<keyword evidence="2" id="KW-0520">NAD</keyword>
<dbReference type="SUPFAM" id="SSF51735">
    <property type="entry name" value="NAD(P)-binding Rossmann-fold domains"/>
    <property type="match status" value="1"/>
</dbReference>
<dbReference type="RefSeq" id="WP_245826920.1">
    <property type="nucleotide sequence ID" value="NZ_FUYS01000004.1"/>
</dbReference>
<dbReference type="Proteomes" id="UP000190541">
    <property type="component" value="Unassembled WGS sequence"/>
</dbReference>
<keyword evidence="6" id="KW-1185">Reference proteome</keyword>
<dbReference type="PANTHER" id="PTHR30524">
    <property type="entry name" value="MANNITOL-1-PHOSPHATE 5-DEHYDROGENASE"/>
    <property type="match status" value="1"/>
</dbReference>
<dbReference type="GO" id="GO:0005829">
    <property type="term" value="C:cytosol"/>
    <property type="evidence" value="ECO:0007669"/>
    <property type="project" value="TreeGrafter"/>
</dbReference>
<sequence length="488" mass="54844">MKTLNKDLLQTGATEELPEKVLQFGTGVLLRGLPDYFIEKANRQRIFNGRIVVVKSTGQGGTDEFARQDGLYTLHTNGLQNGKEVRETLLVSAISRVLHAATQWETIAQIAEHPDISIVISNTTEVGIVLDDQDDPRAAPPSSFPGRLTALLYRRFVHFNGDPDKGWVILPTELISDNGATLKSIVLELARRHGLGDEFARWIVEANDFCNTLVDRIVPGKLPENEAEEAEKQLGYRDALAIMAEPFRLWAIESNNDRVHDRLAFAQGDEGMIITPDISKFKELKLRLLNGSHTFSCGLAVLCGFSTVKVAMQHDGFARYVRRLMFREIADTIIGNGISEAEALDFAANVMDRFANPFLDHAWQSISLNYTSKMQMRNVASLERFIRKNRAVPRCMALGFAAYLYFMQGTHQVADEHAGWLAGLWSTVDGEELVVEVLRNEDRWGMDLNGLPGLADEIRYFLVQLQQKNALDVIQELNEEMELKLQNK</sequence>
<dbReference type="InterPro" id="IPR008927">
    <property type="entry name" value="6-PGluconate_DH-like_C_sf"/>
</dbReference>
<dbReference type="STRING" id="623280.SAMN05660226_02195"/>